<dbReference type="PANTHER" id="PTHR34069:SF2">
    <property type="entry name" value="BETA-KETOACYL-[ACYL-CARRIER-PROTEIN] SYNTHASE III"/>
    <property type="match status" value="1"/>
</dbReference>
<feature type="transmembrane region" description="Helical" evidence="1">
    <location>
        <begin position="272"/>
        <end position="290"/>
    </location>
</feature>
<accession>A0A9X3J5N5</accession>
<protein>
    <recommendedName>
        <fullName evidence="2">Beta-ketoacyl-[acyl-carrier-protein] synthase III N-terminal domain-containing protein</fullName>
    </recommendedName>
</protein>
<dbReference type="SUPFAM" id="SSF53901">
    <property type="entry name" value="Thiolase-like"/>
    <property type="match status" value="1"/>
</dbReference>
<evidence type="ECO:0000313" key="3">
    <source>
        <dbReference type="EMBL" id="MCY1718785.1"/>
    </source>
</evidence>
<comment type="caution">
    <text evidence="3">The sequence shown here is derived from an EMBL/GenBank/DDBJ whole genome shotgun (WGS) entry which is preliminary data.</text>
</comment>
<keyword evidence="1" id="KW-1133">Transmembrane helix</keyword>
<keyword evidence="4" id="KW-1185">Reference proteome</keyword>
<dbReference type="EMBL" id="JAPOHD010000002">
    <property type="protein sequence ID" value="MCY1718785.1"/>
    <property type="molecule type" value="Genomic_DNA"/>
</dbReference>
<dbReference type="GO" id="GO:0004315">
    <property type="term" value="F:3-oxoacyl-[acyl-carrier-protein] synthase activity"/>
    <property type="evidence" value="ECO:0007669"/>
    <property type="project" value="InterPro"/>
</dbReference>
<evidence type="ECO:0000259" key="2">
    <source>
        <dbReference type="Pfam" id="PF08545"/>
    </source>
</evidence>
<dbReference type="Proteomes" id="UP001145087">
    <property type="component" value="Unassembled WGS sequence"/>
</dbReference>
<dbReference type="AlphaFoldDB" id="A0A9X3J5N5"/>
<keyword evidence="1" id="KW-0472">Membrane</keyword>
<dbReference type="InterPro" id="IPR013751">
    <property type="entry name" value="ACP_syn_III_N"/>
</dbReference>
<reference evidence="3" key="1">
    <citation type="submission" date="2022-11" db="EMBL/GenBank/DDBJ databases">
        <title>Marilongibacter aestuarii gen. nov., sp. nov., isolated from tidal flat sediment.</title>
        <authorList>
            <person name="Jiayan W."/>
        </authorList>
    </citation>
    <scope>NUCLEOTIDE SEQUENCE</scope>
    <source>
        <strain evidence="3">Z1-6</strain>
    </source>
</reference>
<evidence type="ECO:0000256" key="1">
    <source>
        <dbReference type="SAM" id="Phobius"/>
    </source>
</evidence>
<gene>
    <name evidence="3" type="ORF">OU798_00420</name>
</gene>
<name>A0A9X3J5N5_9BACT</name>
<dbReference type="PANTHER" id="PTHR34069">
    <property type="entry name" value="3-OXOACYL-[ACYL-CARRIER-PROTEIN] SYNTHASE 3"/>
    <property type="match status" value="1"/>
</dbReference>
<sequence>MGTVIRSIAINNASAESGVATLIAETADRCLQNAGVDIGAVGMLINTGVYTENHLLEPASATLIHRRLLDKNKQAKRKSGSLGNLLSFDLHNGGGGIVNALQVVDGFISSGEIEYGLIVSGDVKPKIGKVENYKYSSSAAAVLVSKEKSKPGFIKFKTETFPEFKENITSTTRWKDGGLHLVNKKSNDYLKNAVDCAAKTIQNFFDEELLGWKDVDLICTSQNPLGFVTELQKKLKIKNKIVCFQGDIEIYSSGLLYSMNHIIEKEEFKNCVYVLFLTVGAGITVSLAYYNNKL</sequence>
<dbReference type="Pfam" id="PF08545">
    <property type="entry name" value="ACP_syn_III"/>
    <property type="match status" value="1"/>
</dbReference>
<dbReference type="InterPro" id="IPR016039">
    <property type="entry name" value="Thiolase-like"/>
</dbReference>
<keyword evidence="1" id="KW-0812">Transmembrane</keyword>
<dbReference type="GO" id="GO:0044550">
    <property type="term" value="P:secondary metabolite biosynthetic process"/>
    <property type="evidence" value="ECO:0007669"/>
    <property type="project" value="TreeGrafter"/>
</dbReference>
<dbReference type="RefSeq" id="WP_343331124.1">
    <property type="nucleotide sequence ID" value="NZ_JAPOHD010000002.1"/>
</dbReference>
<evidence type="ECO:0000313" key="4">
    <source>
        <dbReference type="Proteomes" id="UP001145087"/>
    </source>
</evidence>
<dbReference type="GO" id="GO:0006633">
    <property type="term" value="P:fatty acid biosynthetic process"/>
    <property type="evidence" value="ECO:0007669"/>
    <property type="project" value="InterPro"/>
</dbReference>
<feature type="domain" description="Beta-ketoacyl-[acyl-carrier-protein] synthase III N-terminal" evidence="2">
    <location>
        <begin position="88"/>
        <end position="159"/>
    </location>
</feature>
<proteinExistence type="predicted"/>
<organism evidence="3 4">
    <name type="scientific">Draconibacterium aestuarii</name>
    <dbReference type="NCBI Taxonomy" id="2998507"/>
    <lineage>
        <taxon>Bacteria</taxon>
        <taxon>Pseudomonadati</taxon>
        <taxon>Bacteroidota</taxon>
        <taxon>Bacteroidia</taxon>
        <taxon>Marinilabiliales</taxon>
        <taxon>Prolixibacteraceae</taxon>
        <taxon>Draconibacterium</taxon>
    </lineage>
</organism>
<dbReference type="Gene3D" id="3.40.47.10">
    <property type="match status" value="2"/>
</dbReference>